<keyword evidence="3" id="KW-1185">Reference proteome</keyword>
<dbReference type="AlphaFoldDB" id="A0AAD7XNM7"/>
<gene>
    <name evidence="2" type="ORF">CTAYLR_006299</name>
</gene>
<proteinExistence type="predicted"/>
<feature type="transmembrane region" description="Helical" evidence="1">
    <location>
        <begin position="92"/>
        <end position="110"/>
    </location>
</feature>
<organism evidence="2 3">
    <name type="scientific">Chrysophaeum taylorii</name>
    <dbReference type="NCBI Taxonomy" id="2483200"/>
    <lineage>
        <taxon>Eukaryota</taxon>
        <taxon>Sar</taxon>
        <taxon>Stramenopiles</taxon>
        <taxon>Ochrophyta</taxon>
        <taxon>Pelagophyceae</taxon>
        <taxon>Pelagomonadales</taxon>
        <taxon>Pelagomonadaceae</taxon>
        <taxon>Chrysophaeum</taxon>
    </lineage>
</organism>
<keyword evidence="1" id="KW-0472">Membrane</keyword>
<evidence type="ECO:0000256" key="1">
    <source>
        <dbReference type="SAM" id="Phobius"/>
    </source>
</evidence>
<reference evidence="2" key="1">
    <citation type="submission" date="2023-01" db="EMBL/GenBank/DDBJ databases">
        <title>Metagenome sequencing of chrysophaentin producing Chrysophaeum taylorii.</title>
        <authorList>
            <person name="Davison J."/>
            <person name="Bewley C."/>
        </authorList>
    </citation>
    <scope>NUCLEOTIDE SEQUENCE</scope>
    <source>
        <strain evidence="2">NIES-1699</strain>
    </source>
</reference>
<evidence type="ECO:0000313" key="2">
    <source>
        <dbReference type="EMBL" id="KAJ8609649.1"/>
    </source>
</evidence>
<keyword evidence="1" id="KW-1133">Transmembrane helix</keyword>
<dbReference type="EMBL" id="JAQMWT010000136">
    <property type="protein sequence ID" value="KAJ8609649.1"/>
    <property type="molecule type" value="Genomic_DNA"/>
</dbReference>
<evidence type="ECO:0000313" key="3">
    <source>
        <dbReference type="Proteomes" id="UP001230188"/>
    </source>
</evidence>
<comment type="caution">
    <text evidence="2">The sequence shown here is derived from an EMBL/GenBank/DDBJ whole genome shotgun (WGS) entry which is preliminary data.</text>
</comment>
<accession>A0AAD7XNM7</accession>
<name>A0AAD7XNM7_9STRA</name>
<feature type="transmembrane region" description="Helical" evidence="1">
    <location>
        <begin position="116"/>
        <end position="135"/>
    </location>
</feature>
<sequence length="147" mass="17049">MDISIDDPTLNLSKLEIKYMRELRRTPMRGELMKESINDLKSVLQNRGWARSEIVGIEKDELVLRVLPYLDPNNLYIDDEPYPLASNCVTQFVLRALLLGFVLFFAQSTLGASNTLNAALFTVEILILVVRNVRIRRRKRDKMRKLL</sequence>
<protein>
    <submittedName>
        <fullName evidence="2">Uncharacterized protein</fullName>
    </submittedName>
</protein>
<keyword evidence="1" id="KW-0812">Transmembrane</keyword>
<dbReference type="Proteomes" id="UP001230188">
    <property type="component" value="Unassembled WGS sequence"/>
</dbReference>